<feature type="region of interest" description="Disordered" evidence="1">
    <location>
        <begin position="1152"/>
        <end position="1194"/>
    </location>
</feature>
<dbReference type="PANTHER" id="PTHR31267">
    <property type="entry name" value="DENTIN SIALOPHOSPHOPROTEIN-LIKE PROTEIN"/>
    <property type="match status" value="1"/>
</dbReference>
<feature type="compositionally biased region" description="Polar residues" evidence="1">
    <location>
        <begin position="1038"/>
        <end position="1056"/>
    </location>
</feature>
<feature type="region of interest" description="Disordered" evidence="1">
    <location>
        <begin position="976"/>
        <end position="1091"/>
    </location>
</feature>
<dbReference type="PANTHER" id="PTHR31267:SF7">
    <property type="entry name" value="DENTIN SIALOPHOSPHOPROTEIN-LIKE PROTEIN"/>
    <property type="match status" value="1"/>
</dbReference>
<feature type="compositionally biased region" description="Basic and acidic residues" evidence="1">
    <location>
        <begin position="688"/>
        <end position="708"/>
    </location>
</feature>
<proteinExistence type="predicted"/>
<accession>A0A8J5YD37</accession>
<feature type="compositionally biased region" description="Polar residues" evidence="1">
    <location>
        <begin position="750"/>
        <end position="760"/>
    </location>
</feature>
<feature type="region of interest" description="Disordered" evidence="1">
    <location>
        <begin position="1280"/>
        <end position="1320"/>
    </location>
</feature>
<evidence type="ECO:0000313" key="3">
    <source>
        <dbReference type="Proteomes" id="UP000701853"/>
    </source>
</evidence>
<dbReference type="Proteomes" id="UP000701853">
    <property type="component" value="Chromosome 12"/>
</dbReference>
<feature type="region of interest" description="Disordered" evidence="1">
    <location>
        <begin position="404"/>
        <end position="424"/>
    </location>
</feature>
<sequence>MPGNEVGDSIHNFLGQESLSLGQHQSQFIDSTWPGLSNNLWVESQRQVGPLVSSVKNLSVHQLAEFDRGHTGQTSSLQHGLNFTQSGMRSEIARNHSQNQSSIATGYMQVHQGLQARQNNTNFLGVDTASRCLPVLDSLIESGPDLHENNSLRLESTASPVNYDFFGGQPHVNGQHPGMIQPLPRQQSGMTGTQLLQQHSILKQMQEFQRQQFPNPQHLQEARQLSSMNQISSFVKQGSGSLSPATINGVPVHDASNYSLQPELMTSNANWLQHDAFSALQGSSGGFMFSPVQSQVRLMGLDPQQDNQSFNGVFNGSARGNQYQYLSVQMDKPLLQQVPASSNSFPGNQYAMFSDEVGLQDGTLLSRQGDLGKNLFGAAAVQDLNSVFHSENLQQMTIQPKSALMESHGRQEEHPGPSETSLEKSAIQAVHSQNVASLDPTEEKILFGSDDSVWGIFGKSTNTRAVLDGTDSFGAFPSLQSGSWSALMQSAVAETSSNDIGVQEEWSGLALQTSEPPSGNMPSLIANDGSQQQLPGVDNNLQNASTVNFKPFPMSIDANINRDFGSTLGVQQSGVQTANEQTGRMHNDSCQRFVQQLTEERSKWLDRSPLEKPVAESASLFGNVAHSPDGQASAKSISGHQGMTLFNLHGQPHNKPNDWTFIESASRSGGAVSNSQDIESSSQPSQSSDHKGGFYEERGLGSDLDHPLSDVNIGPGNVDSGLGSPQVNEGSGLGNVAAVTDSRTRRVTKESSQQLPNGHNLNLWKNIDSKVNSGPSRTLANYQQNLDKSPLSFDSSRNNCLEKGLSEANMLENSNVKETSNDSFHSNLSQHTSTGGIIGNGWLDANDPLAGEQKSSVHVSCKPSGAYKFQYHPTGDLDVEVDPSYGTKNLTRLQAIAQHVSQGFKGHDQGYFVQSNYTGHAAGKSTETEKGFIPGIQVEEMPSALGSAPDRSFNFIPNKTASFSQNMLELLQKVDSPREPGTATHLSSSERNQSSEMPDAETSDGSVGQFQHNRPSASQGFGLQLGPPSQRFTIPDRSISSQSSPQRVNSLNSVHISSEARRKGHTLVGPTASVQSPHGESNGDSRNNISRVSGHTNYKALQHNIVGNVSAGFTSDYSYLESHLQCQHVIDVGNQVIPNKFVNADSSGLTCQSKQIDDSSERAQISQLGRVSASRMPKSATDDLSSSETSWPSYSTQNHARVTDQQFPVLEAMPASQPSGGAFTKMPNVWTSVSAAQHLLGAQSSWASQNLLKHQQQSNGNSETTLPGEKKLDDQIAWAGGNGATEFPAGSAKPQNSGREEQPAKGQQLLPEADASQNPGCMQRDIEAFGRSLRPNNTVHQDYLLLHQVQAMKNIEIDPSNRSVKRFKGPTPESALDAQQKSQGADLLPYGSNNMMRDALMSSSIVPSGDSKMLNTSLGAGEYTERQSSANDTLAFVQNDSLNFNNANNSAGSDRSDHPQIRTQMAPSWFDQYGAFKKGQMLPIYDAQKIATMKAADKGFIVGRPSDNLHPLDSSEQVNAADASQLDGTRQNSNLMPLASGHISRQLLPPGIPNQNLIVMRAKKRKSMTFELVSWHREVTQGRSRPQDISAAEAGWAHAANRLIEAENEPEMIEDWPPMLRSKRRLILTTQLMQQLHCAPPRVVLSADAIKNYETVVYFVARLGLGEACSSAYICESDKAVPSEIGSTLPEKLKKRKQSIFKAAEQFVIAAEQFVITAKKLETDLQSLDKRSSILDLRLECQDLEKISLINRFAKFYGRGQADRAETSSTSEGIASPPKFFIQRYVSALPMPRNVPDKLYIFSCRVHYYQVLVPLLSYIHKS</sequence>
<name>A0A8J5YD37_9ROSI</name>
<feature type="compositionally biased region" description="Basic and acidic residues" evidence="1">
    <location>
        <begin position="407"/>
        <end position="416"/>
    </location>
</feature>
<dbReference type="OrthoDB" id="1630099at2759"/>
<comment type="caution">
    <text evidence="2">The sequence shown here is derived from an EMBL/GenBank/DDBJ whole genome shotgun (WGS) entry which is preliminary data.</text>
</comment>
<feature type="region of interest" description="Disordered" evidence="1">
    <location>
        <begin position="511"/>
        <end position="530"/>
    </location>
</feature>
<feature type="compositionally biased region" description="Polar residues" evidence="1">
    <location>
        <begin position="1003"/>
        <end position="1021"/>
    </location>
</feature>
<organism evidence="2 3">
    <name type="scientific">Gossypium anomalum</name>
    <dbReference type="NCBI Taxonomy" id="47600"/>
    <lineage>
        <taxon>Eukaryota</taxon>
        <taxon>Viridiplantae</taxon>
        <taxon>Streptophyta</taxon>
        <taxon>Embryophyta</taxon>
        <taxon>Tracheophyta</taxon>
        <taxon>Spermatophyta</taxon>
        <taxon>Magnoliopsida</taxon>
        <taxon>eudicotyledons</taxon>
        <taxon>Gunneridae</taxon>
        <taxon>Pentapetalae</taxon>
        <taxon>rosids</taxon>
        <taxon>malvids</taxon>
        <taxon>Malvales</taxon>
        <taxon>Malvaceae</taxon>
        <taxon>Malvoideae</taxon>
        <taxon>Gossypium</taxon>
    </lineage>
</organism>
<protein>
    <recommendedName>
        <fullName evidence="4">Regulatory E2</fullName>
    </recommendedName>
</protein>
<evidence type="ECO:0008006" key="4">
    <source>
        <dbReference type="Google" id="ProtNLM"/>
    </source>
</evidence>
<evidence type="ECO:0000313" key="2">
    <source>
        <dbReference type="EMBL" id="KAG8475800.1"/>
    </source>
</evidence>
<dbReference type="EMBL" id="JAHUZN010000012">
    <property type="protein sequence ID" value="KAG8475800.1"/>
    <property type="molecule type" value="Genomic_DNA"/>
</dbReference>
<reference evidence="2 3" key="1">
    <citation type="journal article" date="2021" name="bioRxiv">
        <title>The Gossypium anomalum genome as a resource for cotton improvement and evolutionary analysis of hybrid incompatibility.</title>
        <authorList>
            <person name="Grover C.E."/>
            <person name="Yuan D."/>
            <person name="Arick M.A."/>
            <person name="Miller E.R."/>
            <person name="Hu G."/>
            <person name="Peterson D.G."/>
            <person name="Wendel J.F."/>
            <person name="Udall J.A."/>
        </authorList>
    </citation>
    <scope>NUCLEOTIDE SEQUENCE [LARGE SCALE GENOMIC DNA]</scope>
    <source>
        <strain evidence="2">JFW-Udall</strain>
        <tissue evidence="2">Leaf</tissue>
    </source>
</reference>
<feature type="compositionally biased region" description="Polar residues" evidence="1">
    <location>
        <begin position="511"/>
        <end position="521"/>
    </location>
</feature>
<feature type="region of interest" description="Disordered" evidence="1">
    <location>
        <begin position="644"/>
        <end position="760"/>
    </location>
</feature>
<feature type="region of interest" description="Disordered" evidence="1">
    <location>
        <begin position="1361"/>
        <end position="1389"/>
    </location>
</feature>
<keyword evidence="3" id="KW-1185">Reference proteome</keyword>
<evidence type="ECO:0000256" key="1">
    <source>
        <dbReference type="SAM" id="MobiDB-lite"/>
    </source>
</evidence>
<feature type="compositionally biased region" description="Low complexity" evidence="1">
    <location>
        <begin position="673"/>
        <end position="687"/>
    </location>
</feature>
<feature type="compositionally biased region" description="Polar residues" evidence="1">
    <location>
        <begin position="1072"/>
        <end position="1091"/>
    </location>
</feature>
<gene>
    <name evidence="2" type="ORF">CXB51_032748</name>
</gene>
<feature type="compositionally biased region" description="Polar residues" evidence="1">
    <location>
        <begin position="984"/>
        <end position="996"/>
    </location>
</feature>